<gene>
    <name evidence="1" type="ORF">M378DRAFT_169769</name>
</gene>
<organism evidence="1 2">
    <name type="scientific">Amanita muscaria (strain Koide BX008)</name>
    <dbReference type="NCBI Taxonomy" id="946122"/>
    <lineage>
        <taxon>Eukaryota</taxon>
        <taxon>Fungi</taxon>
        <taxon>Dikarya</taxon>
        <taxon>Basidiomycota</taxon>
        <taxon>Agaricomycotina</taxon>
        <taxon>Agaricomycetes</taxon>
        <taxon>Agaricomycetidae</taxon>
        <taxon>Agaricales</taxon>
        <taxon>Pluteineae</taxon>
        <taxon>Amanitaceae</taxon>
        <taxon>Amanita</taxon>
    </lineage>
</organism>
<dbReference type="Proteomes" id="UP000054549">
    <property type="component" value="Unassembled WGS sequence"/>
</dbReference>
<dbReference type="HOGENOM" id="CLU_2589201_0_0_1"/>
<protein>
    <submittedName>
        <fullName evidence="1">Uncharacterized protein</fullName>
    </submittedName>
</protein>
<dbReference type="EMBL" id="KN818322">
    <property type="protein sequence ID" value="KIL59113.1"/>
    <property type="molecule type" value="Genomic_DNA"/>
</dbReference>
<accession>A0A0C2WS23</accession>
<evidence type="ECO:0000313" key="1">
    <source>
        <dbReference type="EMBL" id="KIL59113.1"/>
    </source>
</evidence>
<evidence type="ECO:0000313" key="2">
    <source>
        <dbReference type="Proteomes" id="UP000054549"/>
    </source>
</evidence>
<dbReference type="AlphaFoldDB" id="A0A0C2WS23"/>
<name>A0A0C2WS23_AMAMK</name>
<sequence>MASAVSGRYTLLMFADVFLVTMKSTLRIRLGIIAIRDRQRNDAHVLGPWNGTGKVLWAGISFFRLCFEGLTGGNAIGYGT</sequence>
<reference evidence="1 2" key="1">
    <citation type="submission" date="2014-04" db="EMBL/GenBank/DDBJ databases">
        <title>Evolutionary Origins and Diversification of the Mycorrhizal Mutualists.</title>
        <authorList>
            <consortium name="DOE Joint Genome Institute"/>
            <consortium name="Mycorrhizal Genomics Consortium"/>
            <person name="Kohler A."/>
            <person name="Kuo A."/>
            <person name="Nagy L.G."/>
            <person name="Floudas D."/>
            <person name="Copeland A."/>
            <person name="Barry K.W."/>
            <person name="Cichocki N."/>
            <person name="Veneault-Fourrey C."/>
            <person name="LaButti K."/>
            <person name="Lindquist E.A."/>
            <person name="Lipzen A."/>
            <person name="Lundell T."/>
            <person name="Morin E."/>
            <person name="Murat C."/>
            <person name="Riley R."/>
            <person name="Ohm R."/>
            <person name="Sun H."/>
            <person name="Tunlid A."/>
            <person name="Henrissat B."/>
            <person name="Grigoriev I.V."/>
            <person name="Hibbett D.S."/>
            <person name="Martin F."/>
        </authorList>
    </citation>
    <scope>NUCLEOTIDE SEQUENCE [LARGE SCALE GENOMIC DNA]</scope>
    <source>
        <strain evidence="1 2">Koide BX008</strain>
    </source>
</reference>
<proteinExistence type="predicted"/>
<keyword evidence="2" id="KW-1185">Reference proteome</keyword>
<dbReference type="InParanoid" id="A0A0C2WS23"/>